<evidence type="ECO:0000256" key="1">
    <source>
        <dbReference type="PROSITE-ProRule" id="PRU10141"/>
    </source>
</evidence>
<name>A0A427XUF8_9TREE</name>
<dbReference type="PROSITE" id="PS00107">
    <property type="entry name" value="PROTEIN_KINASE_ATP"/>
    <property type="match status" value="1"/>
</dbReference>
<accession>A0A427XUF8</accession>
<dbReference type="GO" id="GO:0005524">
    <property type="term" value="F:ATP binding"/>
    <property type="evidence" value="ECO:0007669"/>
    <property type="project" value="UniProtKB-UniRule"/>
</dbReference>
<dbReference type="InterPro" id="IPR011009">
    <property type="entry name" value="Kinase-like_dom_sf"/>
</dbReference>
<dbReference type="Proteomes" id="UP000279236">
    <property type="component" value="Unassembled WGS sequence"/>
</dbReference>
<dbReference type="EMBL" id="RSCE01000005">
    <property type="protein sequence ID" value="RSH82480.1"/>
    <property type="molecule type" value="Genomic_DNA"/>
</dbReference>
<reference evidence="3 4" key="1">
    <citation type="submission" date="2018-11" db="EMBL/GenBank/DDBJ databases">
        <title>Genome sequence of Apiotrichum porosum DSM 27194.</title>
        <authorList>
            <person name="Aliyu H."/>
            <person name="Gorte O."/>
            <person name="Ochsenreither K."/>
        </authorList>
    </citation>
    <scope>NUCLEOTIDE SEQUENCE [LARGE SCALE GENOMIC DNA]</scope>
    <source>
        <strain evidence="3 4">DSM 27194</strain>
    </source>
</reference>
<proteinExistence type="predicted"/>
<organism evidence="3 4">
    <name type="scientific">Apiotrichum porosum</name>
    <dbReference type="NCBI Taxonomy" id="105984"/>
    <lineage>
        <taxon>Eukaryota</taxon>
        <taxon>Fungi</taxon>
        <taxon>Dikarya</taxon>
        <taxon>Basidiomycota</taxon>
        <taxon>Agaricomycotina</taxon>
        <taxon>Tremellomycetes</taxon>
        <taxon>Trichosporonales</taxon>
        <taxon>Trichosporonaceae</taxon>
        <taxon>Apiotrichum</taxon>
    </lineage>
</organism>
<keyword evidence="1" id="KW-0547">Nucleotide-binding</keyword>
<dbReference type="RefSeq" id="XP_028476712.1">
    <property type="nucleotide sequence ID" value="XM_028622819.1"/>
</dbReference>
<dbReference type="SUPFAM" id="SSF56112">
    <property type="entry name" value="Protein kinase-like (PK-like)"/>
    <property type="match status" value="1"/>
</dbReference>
<dbReference type="AlphaFoldDB" id="A0A427XUF8"/>
<dbReference type="InterPro" id="IPR017441">
    <property type="entry name" value="Protein_kinase_ATP_BS"/>
</dbReference>
<feature type="region of interest" description="Disordered" evidence="2">
    <location>
        <begin position="389"/>
        <end position="409"/>
    </location>
</feature>
<keyword evidence="1" id="KW-0067">ATP-binding</keyword>
<dbReference type="GeneID" id="39592001"/>
<dbReference type="OrthoDB" id="2571614at2759"/>
<comment type="caution">
    <text evidence="3">The sequence shown here is derived from an EMBL/GenBank/DDBJ whole genome shotgun (WGS) entry which is preliminary data.</text>
</comment>
<protein>
    <recommendedName>
        <fullName evidence="5">Protein kinase domain-containing protein</fullName>
    </recommendedName>
</protein>
<evidence type="ECO:0000313" key="3">
    <source>
        <dbReference type="EMBL" id="RSH82480.1"/>
    </source>
</evidence>
<evidence type="ECO:0000313" key="4">
    <source>
        <dbReference type="Proteomes" id="UP000279236"/>
    </source>
</evidence>
<evidence type="ECO:0008006" key="5">
    <source>
        <dbReference type="Google" id="ProtNLM"/>
    </source>
</evidence>
<keyword evidence="4" id="KW-1185">Reference proteome</keyword>
<feature type="binding site" evidence="1">
    <location>
        <position position="445"/>
    </location>
    <ligand>
        <name>ATP</name>
        <dbReference type="ChEBI" id="CHEBI:30616"/>
    </ligand>
</feature>
<gene>
    <name evidence="3" type="ORF">EHS24_007458</name>
</gene>
<evidence type="ECO:0000256" key="2">
    <source>
        <dbReference type="SAM" id="MobiDB-lite"/>
    </source>
</evidence>
<sequence length="624" mass="66901">MAAPPSTPTIPLDVLSRQNAPTVLDVIRVFNDNVGYINVRSQTTTASVPGVTTLGSRAGSPYPHTFGAQSANVLMDGFGSALARLVDVSDDARVALAVFLKSTRYSVLHGVDTEPGLQSYLHGLYVQSLNLILRDAAHFAPGDAPGGNWTFAFSPGGGRADFEYRLNGTLVAAGEIKPSSAASDHLIRQEMPTDAPHANIYMNMKGRGTTPLGVHVQGQRTLVGGHLFQVWTQLVTRQLRYLFFTNGNVWLPLRVMDKIYVLDKGISCEPRVGTFDPLTTPLGFLLALSLLPVAQYSYPLPAPVQLPAVAAATATHTIPNASLVASLPSTKSEVLPSAPFSSPCIIVRLLDEVLGPHSLDMVDIETGSPGVVLTKVKHGWLETAAETLPTGTTGTLAPPPTAASGTVPDDTTPVVAITHCLGRGGTSDVYAAVTVPGVPWPVAAKLSVPFAEAMRVNSDSATRISAEDISLAERQVRFMHATEALVLAGPLAKLQGVAVPRFFGAYHALVPHSAYSQDWALAPEASVELWATVMERTERVDFHSMTAADKLAIVGRYRQIHAAGVLHRDPGARHWHRSIEDGRMLVIDFGVSMTRDDIGDGFDVWARDELKQVKEVLGLREPRR</sequence>